<dbReference type="EMBL" id="PQFF01000216">
    <property type="protein sequence ID" value="RHZ73043.1"/>
    <property type="molecule type" value="Genomic_DNA"/>
</dbReference>
<sequence length="169" mass="20312">MRFVKIYRQENEKLKLVSTSFCFAAIIKKVFIFVFEWNKIEPEILENLIESMSRKVQAEATMTQNNVKPWVKHLSVSVKELNRECAIQLHHYNYISQDGIDKGIIHESRISYYQMDLSDKLRLHFDQLENLRKNENHLKMTIKFEKGNLRYRAFIWGIENSRRRKDSTL</sequence>
<accession>A0A397IJ35</accession>
<keyword evidence="2" id="KW-1185">Reference proteome</keyword>
<gene>
    <name evidence="1" type="ORF">Glove_233g37</name>
</gene>
<evidence type="ECO:0000313" key="2">
    <source>
        <dbReference type="Proteomes" id="UP000266861"/>
    </source>
</evidence>
<proteinExistence type="predicted"/>
<dbReference type="Proteomes" id="UP000266861">
    <property type="component" value="Unassembled WGS sequence"/>
</dbReference>
<dbReference type="AlphaFoldDB" id="A0A397IJ35"/>
<name>A0A397IJ35_9GLOM</name>
<evidence type="ECO:0000313" key="1">
    <source>
        <dbReference type="EMBL" id="RHZ73043.1"/>
    </source>
</evidence>
<comment type="caution">
    <text evidence="1">The sequence shown here is derived from an EMBL/GenBank/DDBJ whole genome shotgun (WGS) entry which is preliminary data.</text>
</comment>
<protein>
    <submittedName>
        <fullName evidence="1">Uncharacterized protein</fullName>
    </submittedName>
</protein>
<reference evidence="1 2" key="1">
    <citation type="submission" date="2018-08" db="EMBL/GenBank/DDBJ databases">
        <title>Genome and evolution of the arbuscular mycorrhizal fungus Diversispora epigaea (formerly Glomus versiforme) and its bacterial endosymbionts.</title>
        <authorList>
            <person name="Sun X."/>
            <person name="Fei Z."/>
            <person name="Harrison M."/>
        </authorList>
    </citation>
    <scope>NUCLEOTIDE SEQUENCE [LARGE SCALE GENOMIC DNA]</scope>
    <source>
        <strain evidence="1 2">IT104</strain>
    </source>
</reference>
<organism evidence="1 2">
    <name type="scientific">Diversispora epigaea</name>
    <dbReference type="NCBI Taxonomy" id="1348612"/>
    <lineage>
        <taxon>Eukaryota</taxon>
        <taxon>Fungi</taxon>
        <taxon>Fungi incertae sedis</taxon>
        <taxon>Mucoromycota</taxon>
        <taxon>Glomeromycotina</taxon>
        <taxon>Glomeromycetes</taxon>
        <taxon>Diversisporales</taxon>
        <taxon>Diversisporaceae</taxon>
        <taxon>Diversispora</taxon>
    </lineage>
</organism>